<reference evidence="8 9" key="1">
    <citation type="submission" date="2015-05" db="EMBL/GenBank/DDBJ databases">
        <title>Complete genome sequence of Corynebacterium epidermidicanis DSM 45586, isolated from the skin of a dog suffering from pruritus.</title>
        <authorList>
            <person name="Ruckert C."/>
            <person name="Albersmeier A."/>
            <person name="Winkler A."/>
            <person name="Tauch A."/>
        </authorList>
    </citation>
    <scope>NUCLEOTIDE SEQUENCE [LARGE SCALE GENOMIC DNA]</scope>
    <source>
        <strain evidence="8 9">DSM 45586</strain>
    </source>
</reference>
<dbReference type="EMBL" id="CP011541">
    <property type="protein sequence ID" value="AKK01944.1"/>
    <property type="molecule type" value="Genomic_DNA"/>
</dbReference>
<dbReference type="PANTHER" id="PTHR42775">
    <property type="entry name" value="PERMEASE RV2963-RELATED"/>
    <property type="match status" value="1"/>
</dbReference>
<evidence type="ECO:0000256" key="3">
    <source>
        <dbReference type="ARBA" id="ARBA00022475"/>
    </source>
</evidence>
<evidence type="ECO:0000256" key="5">
    <source>
        <dbReference type="ARBA" id="ARBA00022989"/>
    </source>
</evidence>
<evidence type="ECO:0000256" key="6">
    <source>
        <dbReference type="ARBA" id="ARBA00023136"/>
    </source>
</evidence>
<feature type="transmembrane region" description="Helical" evidence="7">
    <location>
        <begin position="206"/>
        <end position="223"/>
    </location>
</feature>
<accession>A0A0G3GLB0</accession>
<keyword evidence="4 7" id="KW-0812">Transmembrane</keyword>
<organism evidence="8 9">
    <name type="scientific">Corynebacterium epidermidicanis</name>
    <dbReference type="NCBI Taxonomy" id="1050174"/>
    <lineage>
        <taxon>Bacteria</taxon>
        <taxon>Bacillati</taxon>
        <taxon>Actinomycetota</taxon>
        <taxon>Actinomycetes</taxon>
        <taxon>Mycobacteriales</taxon>
        <taxon>Corynebacteriaceae</taxon>
        <taxon>Corynebacterium</taxon>
    </lineage>
</organism>
<keyword evidence="5 7" id="KW-1133">Transmembrane helix</keyword>
<dbReference type="GO" id="GO:0005886">
    <property type="term" value="C:plasma membrane"/>
    <property type="evidence" value="ECO:0007669"/>
    <property type="project" value="UniProtKB-SubCell"/>
</dbReference>
<feature type="transmembrane region" description="Helical" evidence="7">
    <location>
        <begin position="176"/>
        <end position="194"/>
    </location>
</feature>
<keyword evidence="9" id="KW-1185">Reference proteome</keyword>
<evidence type="ECO:0000256" key="7">
    <source>
        <dbReference type="SAM" id="Phobius"/>
    </source>
</evidence>
<keyword evidence="3" id="KW-1003">Cell membrane</keyword>
<dbReference type="OrthoDB" id="9810876at2"/>
<dbReference type="STRING" id="1050174.CEPID_00250"/>
<gene>
    <name evidence="8" type="ORF">CEPID_00250</name>
</gene>
<feature type="transmembrane region" description="Helical" evidence="7">
    <location>
        <begin position="230"/>
        <end position="251"/>
    </location>
</feature>
<comment type="similarity">
    <text evidence="2">Belongs to the UPF0718 family.</text>
</comment>
<evidence type="ECO:0000256" key="4">
    <source>
        <dbReference type="ARBA" id="ARBA00022692"/>
    </source>
</evidence>
<evidence type="ECO:0000313" key="9">
    <source>
        <dbReference type="Proteomes" id="UP000035368"/>
    </source>
</evidence>
<dbReference type="PANTHER" id="PTHR42775:SF2">
    <property type="entry name" value="PERMEASE"/>
    <property type="match status" value="1"/>
</dbReference>
<feature type="transmembrane region" description="Helical" evidence="7">
    <location>
        <begin position="85"/>
        <end position="107"/>
    </location>
</feature>
<comment type="subcellular location">
    <subcellularLocation>
        <location evidence="1">Cell membrane</location>
        <topology evidence="1">Multi-pass membrane protein</topology>
    </subcellularLocation>
</comment>
<feature type="transmembrane region" description="Helical" evidence="7">
    <location>
        <begin position="52"/>
        <end position="73"/>
    </location>
</feature>
<dbReference type="KEGG" id="cei:CEPID_00250"/>
<dbReference type="InterPro" id="IPR005524">
    <property type="entry name" value="DUF318"/>
</dbReference>
<protein>
    <submittedName>
        <fullName evidence="8">Putative permease</fullName>
    </submittedName>
</protein>
<dbReference type="Pfam" id="PF03773">
    <property type="entry name" value="ArsP_1"/>
    <property type="match status" value="1"/>
</dbReference>
<dbReference type="PATRIC" id="fig|1050174.4.peg.54"/>
<evidence type="ECO:0000256" key="2">
    <source>
        <dbReference type="ARBA" id="ARBA00006386"/>
    </source>
</evidence>
<sequence length="294" mass="31134">MLISALGTFTVLLVELLLLFLVISYAVALINRRFGPERLQSWMAGGAVPGQVKGLALGAITPFCSCSTIPMFVSMLKAGVAFRTTVTYLIASPLLNPVIVGGIWLIFTWQVAISYAVIMVLLALGAPWAWTALGMEDQLRKVKVKGGPQLDGTPWRGIKQETPAAIRQAWDDLRPMLLPMIIGVAIGAFIYGVVPEDGLGFMAGGNVWWLIPLAAVIGIPLYVRLETMLPVALALSGAGVAIGPIFAMMIGGAGASPPEVSMLAAVFKPKLLATFVITILLAAMLAGYAMTIIL</sequence>
<dbReference type="Proteomes" id="UP000035368">
    <property type="component" value="Chromosome"/>
</dbReference>
<keyword evidence="6 7" id="KW-0472">Membrane</keyword>
<evidence type="ECO:0000256" key="1">
    <source>
        <dbReference type="ARBA" id="ARBA00004651"/>
    </source>
</evidence>
<name>A0A0G3GLB0_9CORY</name>
<proteinExistence type="inferred from homology"/>
<feature type="transmembrane region" description="Helical" evidence="7">
    <location>
        <begin position="271"/>
        <end position="293"/>
    </location>
</feature>
<feature type="transmembrane region" description="Helical" evidence="7">
    <location>
        <begin position="113"/>
        <end position="133"/>
    </location>
</feature>
<dbReference type="InterPro" id="IPR053166">
    <property type="entry name" value="UPF0718_permease"/>
</dbReference>
<evidence type="ECO:0000313" key="8">
    <source>
        <dbReference type="EMBL" id="AKK01944.1"/>
    </source>
</evidence>
<dbReference type="AlphaFoldDB" id="A0A0G3GLB0"/>